<dbReference type="EMBL" id="QHKI01000002">
    <property type="protein sequence ID" value="RSM90744.1"/>
    <property type="molecule type" value="Genomic_DNA"/>
</dbReference>
<dbReference type="RefSeq" id="WP_037271031.1">
    <property type="nucleotide sequence ID" value="NZ_QHKI01000002.1"/>
</dbReference>
<dbReference type="Proteomes" id="UP000287547">
    <property type="component" value="Unassembled WGS sequence"/>
</dbReference>
<proteinExistence type="predicted"/>
<dbReference type="Gene3D" id="1.10.357.10">
    <property type="entry name" value="Tetracycline Repressor, domain 2"/>
    <property type="match status" value="1"/>
</dbReference>
<dbReference type="PANTHER" id="PTHR30055:SF231">
    <property type="entry name" value="TRANSCRIPTIONAL REGULATORY PROTEIN (PROBABLY DEOR-FAMILY)-RELATED"/>
    <property type="match status" value="1"/>
</dbReference>
<gene>
    <name evidence="4" type="ORF">DMH04_04640</name>
</gene>
<dbReference type="SUPFAM" id="SSF46689">
    <property type="entry name" value="Homeodomain-like"/>
    <property type="match status" value="1"/>
</dbReference>
<sequence>MRQNPARRAALLDAAIEVLAREGSRGLTLRAVDKEAGVPIGTASNYFNSRDTLLTQAGARVYERLIPDEATLQLPTSGDINTVVELIRETVTRVSSFPTGYLALLELRLEATRRPELREVLTKRVRADMDENVTRHVGSGLPGDAVAVQLLQLTLSWLILERLTLPDIFTDEERDKLVTEAVIRLAGNQVL</sequence>
<dbReference type="InterPro" id="IPR001647">
    <property type="entry name" value="HTH_TetR"/>
</dbReference>
<dbReference type="PANTHER" id="PTHR30055">
    <property type="entry name" value="HTH-TYPE TRANSCRIPTIONAL REGULATOR RUTR"/>
    <property type="match status" value="1"/>
</dbReference>
<dbReference type="Pfam" id="PF17940">
    <property type="entry name" value="TetR_C_31"/>
    <property type="match status" value="1"/>
</dbReference>
<evidence type="ECO:0000256" key="2">
    <source>
        <dbReference type="PROSITE-ProRule" id="PRU00335"/>
    </source>
</evidence>
<dbReference type="InterPro" id="IPR041583">
    <property type="entry name" value="TetR_C_31"/>
</dbReference>
<dbReference type="AlphaFoldDB" id="A0A428ZRP7"/>
<accession>A0A428ZRP7</accession>
<dbReference type="OrthoDB" id="7506349at2"/>
<organism evidence="4 5">
    <name type="scientific">Kibdelosporangium aridum</name>
    <dbReference type="NCBI Taxonomy" id="2030"/>
    <lineage>
        <taxon>Bacteria</taxon>
        <taxon>Bacillati</taxon>
        <taxon>Actinomycetota</taxon>
        <taxon>Actinomycetes</taxon>
        <taxon>Pseudonocardiales</taxon>
        <taxon>Pseudonocardiaceae</taxon>
        <taxon>Kibdelosporangium</taxon>
    </lineage>
</organism>
<dbReference type="Pfam" id="PF00440">
    <property type="entry name" value="TetR_N"/>
    <property type="match status" value="1"/>
</dbReference>
<feature type="DNA-binding region" description="H-T-H motif" evidence="2">
    <location>
        <begin position="28"/>
        <end position="47"/>
    </location>
</feature>
<evidence type="ECO:0000256" key="1">
    <source>
        <dbReference type="ARBA" id="ARBA00023125"/>
    </source>
</evidence>
<dbReference type="InterPro" id="IPR050109">
    <property type="entry name" value="HTH-type_TetR-like_transc_reg"/>
</dbReference>
<evidence type="ECO:0000259" key="3">
    <source>
        <dbReference type="PROSITE" id="PS50977"/>
    </source>
</evidence>
<dbReference type="GO" id="GO:0000976">
    <property type="term" value="F:transcription cis-regulatory region binding"/>
    <property type="evidence" value="ECO:0007669"/>
    <property type="project" value="TreeGrafter"/>
</dbReference>
<name>A0A428ZRP7_KIBAR</name>
<protein>
    <submittedName>
        <fullName evidence="4">TetR family transcriptional regulator</fullName>
    </submittedName>
</protein>
<dbReference type="GO" id="GO:0003700">
    <property type="term" value="F:DNA-binding transcription factor activity"/>
    <property type="evidence" value="ECO:0007669"/>
    <property type="project" value="TreeGrafter"/>
</dbReference>
<reference evidence="4 5" key="1">
    <citation type="submission" date="2018-05" db="EMBL/GenBank/DDBJ databases">
        <title>Evolution of GPA BGCs.</title>
        <authorList>
            <person name="Waglechner N."/>
            <person name="Wright G.D."/>
        </authorList>
    </citation>
    <scope>NUCLEOTIDE SEQUENCE [LARGE SCALE GENOMIC DNA]</scope>
    <source>
        <strain evidence="4 5">A82846</strain>
    </source>
</reference>
<dbReference type="InterPro" id="IPR009057">
    <property type="entry name" value="Homeodomain-like_sf"/>
</dbReference>
<evidence type="ECO:0000313" key="4">
    <source>
        <dbReference type="EMBL" id="RSM90744.1"/>
    </source>
</evidence>
<comment type="caution">
    <text evidence="4">The sequence shown here is derived from an EMBL/GenBank/DDBJ whole genome shotgun (WGS) entry which is preliminary data.</text>
</comment>
<feature type="domain" description="HTH tetR-type" evidence="3">
    <location>
        <begin position="5"/>
        <end position="65"/>
    </location>
</feature>
<dbReference type="PROSITE" id="PS50977">
    <property type="entry name" value="HTH_TETR_2"/>
    <property type="match status" value="1"/>
</dbReference>
<keyword evidence="1 2" id="KW-0238">DNA-binding</keyword>
<evidence type="ECO:0000313" key="5">
    <source>
        <dbReference type="Proteomes" id="UP000287547"/>
    </source>
</evidence>